<organism evidence="2 3">
    <name type="scientific">Epichloe festucae (strain Fl1)</name>
    <dbReference type="NCBI Taxonomy" id="877507"/>
    <lineage>
        <taxon>Eukaryota</taxon>
        <taxon>Fungi</taxon>
        <taxon>Dikarya</taxon>
        <taxon>Ascomycota</taxon>
        <taxon>Pezizomycotina</taxon>
        <taxon>Sordariomycetes</taxon>
        <taxon>Hypocreomycetidae</taxon>
        <taxon>Hypocreales</taxon>
        <taxon>Clavicipitaceae</taxon>
        <taxon>Epichloe</taxon>
    </lineage>
</organism>
<sequence length="104" mass="10781">MRAPTVLAFFLTGTLCSAHVAANPPGPAAVAPPSCAVTEPPAVWYKGKAEGCQYDPDPKPCIADDILTLPCGCKTATKVARPPAPGKQNCHVGYMYTTTATNCC</sequence>
<evidence type="ECO:0000313" key="2">
    <source>
        <dbReference type="EMBL" id="QPG95173.1"/>
    </source>
</evidence>
<feature type="chain" id="PRO_5034120017" evidence="1">
    <location>
        <begin position="23"/>
        <end position="104"/>
    </location>
</feature>
<accession>A0A7S9PT80</accession>
<name>A0A7S9PT80_EPIFF</name>
<keyword evidence="3" id="KW-1185">Reference proteome</keyword>
<feature type="signal peptide" evidence="1">
    <location>
        <begin position="1"/>
        <end position="22"/>
    </location>
</feature>
<dbReference type="Proteomes" id="UP000594364">
    <property type="component" value="Chromosome 1"/>
</dbReference>
<dbReference type="OrthoDB" id="4941219at2759"/>
<dbReference type="EMBL" id="CP031385">
    <property type="protein sequence ID" value="QPG95173.1"/>
    <property type="molecule type" value="Genomic_DNA"/>
</dbReference>
<reference evidence="2 3" key="1">
    <citation type="journal article" date="2018" name="PLoS Genet.">
        <title>Repeat elements organise 3D genome structure and mediate transcription in the filamentous fungus Epichloe festucae.</title>
        <authorList>
            <person name="Winter D.J."/>
            <person name="Ganley A.R.D."/>
            <person name="Young C.A."/>
            <person name="Liachko I."/>
            <person name="Schardl C.L."/>
            <person name="Dupont P.Y."/>
            <person name="Berry D."/>
            <person name="Ram A."/>
            <person name="Scott B."/>
            <person name="Cox M.P."/>
        </authorList>
    </citation>
    <scope>NUCLEOTIDE SEQUENCE [LARGE SCALE GENOMIC DNA]</scope>
    <source>
        <strain evidence="2 3">Fl1</strain>
    </source>
</reference>
<evidence type="ECO:0000256" key="1">
    <source>
        <dbReference type="SAM" id="SignalP"/>
    </source>
</evidence>
<protein>
    <submittedName>
        <fullName evidence="2">Uncharacterized protein</fullName>
    </submittedName>
</protein>
<keyword evidence="1" id="KW-0732">Signal</keyword>
<evidence type="ECO:0000313" key="3">
    <source>
        <dbReference type="Proteomes" id="UP000594364"/>
    </source>
</evidence>
<proteinExistence type="predicted"/>
<gene>
    <name evidence="2" type="ORF">C2857_007768</name>
</gene>
<dbReference type="AlphaFoldDB" id="A0A7S9PT80"/>